<dbReference type="EMBL" id="CAUYUJ010015260">
    <property type="protein sequence ID" value="CAK0851649.1"/>
    <property type="molecule type" value="Genomic_DNA"/>
</dbReference>
<reference evidence="1" key="1">
    <citation type="submission" date="2023-10" db="EMBL/GenBank/DDBJ databases">
        <authorList>
            <person name="Chen Y."/>
            <person name="Shah S."/>
            <person name="Dougan E. K."/>
            <person name="Thang M."/>
            <person name="Chan C."/>
        </authorList>
    </citation>
    <scope>NUCLEOTIDE SEQUENCE [LARGE SCALE GENOMIC DNA]</scope>
</reference>
<keyword evidence="2" id="KW-1185">Reference proteome</keyword>
<accession>A0ABN9TZ73</accession>
<evidence type="ECO:0000313" key="2">
    <source>
        <dbReference type="Proteomes" id="UP001189429"/>
    </source>
</evidence>
<name>A0ABN9TZ73_9DINO</name>
<sequence>MDVWTALLRALSFVREDITDFLYQQWEKEMMKCWSERVFRVVHPVSDVASRTTAARRTKNASAPWQSCGCCGAAVAPAWASKENSAQTVLPVLFEQRYTRDGGTHEATSLSARSDVAECPCSPSASSSGTQRRGAGREGLGGSTCSSWCMASRAAPSTCALSRSLRLGALPLGPLPLLRGQRR</sequence>
<gene>
    <name evidence="1" type="ORF">PCOR1329_LOCUS43757</name>
</gene>
<evidence type="ECO:0000313" key="1">
    <source>
        <dbReference type="EMBL" id="CAK0851649.1"/>
    </source>
</evidence>
<comment type="caution">
    <text evidence="1">The sequence shown here is derived from an EMBL/GenBank/DDBJ whole genome shotgun (WGS) entry which is preliminary data.</text>
</comment>
<organism evidence="1 2">
    <name type="scientific">Prorocentrum cordatum</name>
    <dbReference type="NCBI Taxonomy" id="2364126"/>
    <lineage>
        <taxon>Eukaryota</taxon>
        <taxon>Sar</taxon>
        <taxon>Alveolata</taxon>
        <taxon>Dinophyceae</taxon>
        <taxon>Prorocentrales</taxon>
        <taxon>Prorocentraceae</taxon>
        <taxon>Prorocentrum</taxon>
    </lineage>
</organism>
<dbReference type="Proteomes" id="UP001189429">
    <property type="component" value="Unassembled WGS sequence"/>
</dbReference>
<proteinExistence type="predicted"/>
<protein>
    <submittedName>
        <fullName evidence="1">Uncharacterized protein</fullName>
    </submittedName>
</protein>